<feature type="domain" description="Helicase ATP-binding" evidence="15">
    <location>
        <begin position="1559"/>
        <end position="1724"/>
    </location>
</feature>
<evidence type="ECO:0000313" key="18">
    <source>
        <dbReference type="RefSeq" id="XP_042591511.1"/>
    </source>
</evidence>
<dbReference type="Pfam" id="PF00271">
    <property type="entry name" value="Helicase_C"/>
    <property type="match status" value="1"/>
</dbReference>
<feature type="compositionally biased region" description="Acidic residues" evidence="14">
    <location>
        <begin position="1250"/>
        <end position="1280"/>
    </location>
</feature>
<evidence type="ECO:0000256" key="9">
    <source>
        <dbReference type="ARBA" id="ARBA00023015"/>
    </source>
</evidence>
<feature type="compositionally biased region" description="Polar residues" evidence="14">
    <location>
        <begin position="3140"/>
        <end position="3150"/>
    </location>
</feature>
<keyword evidence="12" id="KW-0539">Nucleus</keyword>
<feature type="region of interest" description="Disordered" evidence="14">
    <location>
        <begin position="1990"/>
        <end position="2029"/>
    </location>
</feature>
<dbReference type="GO" id="GO:0000812">
    <property type="term" value="C:Swr1 complex"/>
    <property type="evidence" value="ECO:0007669"/>
    <property type="project" value="TreeGrafter"/>
</dbReference>
<evidence type="ECO:0000256" key="4">
    <source>
        <dbReference type="ARBA" id="ARBA00022741"/>
    </source>
</evidence>
<feature type="compositionally biased region" description="Acidic residues" evidence="14">
    <location>
        <begin position="2719"/>
        <end position="2732"/>
    </location>
</feature>
<keyword evidence="6" id="KW-0347">Helicase</keyword>
<keyword evidence="7" id="KW-0067">ATP-binding</keyword>
<dbReference type="GeneID" id="109058389"/>
<feature type="compositionally biased region" description="Polar residues" evidence="14">
    <location>
        <begin position="3548"/>
        <end position="3573"/>
    </location>
</feature>
<keyword evidence="11" id="KW-0804">Transcription</keyword>
<feature type="compositionally biased region" description="Pro residues" evidence="14">
    <location>
        <begin position="2186"/>
        <end position="2196"/>
    </location>
</feature>
<keyword evidence="8" id="KW-0156">Chromatin regulator</keyword>
<feature type="compositionally biased region" description="Basic and acidic residues" evidence="14">
    <location>
        <begin position="3200"/>
        <end position="3221"/>
    </location>
</feature>
<dbReference type="FunFam" id="3.40.50.300:FF:000529">
    <property type="entry name" value="helicase SRCAP isoform X1"/>
    <property type="match status" value="1"/>
</dbReference>
<evidence type="ECO:0000256" key="5">
    <source>
        <dbReference type="ARBA" id="ARBA00022801"/>
    </source>
</evidence>
<feature type="compositionally biased region" description="Low complexity" evidence="14">
    <location>
        <begin position="4006"/>
        <end position="4044"/>
    </location>
</feature>
<evidence type="ECO:0000256" key="1">
    <source>
        <dbReference type="ARBA" id="ARBA00004123"/>
    </source>
</evidence>
<dbReference type="PROSITE" id="PS51204">
    <property type="entry name" value="HSA"/>
    <property type="match status" value="1"/>
</dbReference>
<evidence type="ECO:0000256" key="10">
    <source>
        <dbReference type="ARBA" id="ARBA00023125"/>
    </source>
</evidence>
<evidence type="ECO:0000256" key="7">
    <source>
        <dbReference type="ARBA" id="ARBA00022840"/>
    </source>
</evidence>
<dbReference type="GO" id="GO:0004386">
    <property type="term" value="F:helicase activity"/>
    <property type="evidence" value="ECO:0007669"/>
    <property type="project" value="UniProtKB-KW"/>
</dbReference>
<dbReference type="KEGG" id="ccar:109058389"/>
<dbReference type="GO" id="GO:0010468">
    <property type="term" value="P:regulation of gene expression"/>
    <property type="evidence" value="ECO:0007669"/>
    <property type="project" value="UniProtKB-ARBA"/>
</dbReference>
<feature type="region of interest" description="Disordered" evidence="14">
    <location>
        <begin position="948"/>
        <end position="985"/>
    </location>
</feature>
<accession>A0A9Q9WXQ4</accession>
<feature type="compositionally biased region" description="Polar residues" evidence="14">
    <location>
        <begin position="1235"/>
        <end position="1248"/>
    </location>
</feature>
<feature type="compositionally biased region" description="Polar residues" evidence="14">
    <location>
        <begin position="3600"/>
        <end position="3623"/>
    </location>
</feature>
<feature type="compositionally biased region" description="Acidic residues" evidence="14">
    <location>
        <begin position="1400"/>
        <end position="1422"/>
    </location>
</feature>
<feature type="region of interest" description="Disordered" evidence="14">
    <location>
        <begin position="281"/>
        <end position="320"/>
    </location>
</feature>
<dbReference type="PANTHER" id="PTHR45685">
    <property type="entry name" value="HELICASE SRCAP-RELATED"/>
    <property type="match status" value="1"/>
</dbReference>
<dbReference type="InterPro" id="IPR001650">
    <property type="entry name" value="Helicase_C-like"/>
</dbReference>
<feature type="compositionally biased region" description="Basic and acidic residues" evidence="14">
    <location>
        <begin position="3816"/>
        <end position="3842"/>
    </location>
</feature>
<keyword evidence="10" id="KW-0238">DNA-binding</keyword>
<dbReference type="SMART" id="SM00490">
    <property type="entry name" value="HELICc"/>
    <property type="match status" value="1"/>
</dbReference>
<dbReference type="RefSeq" id="XP_042591511.1">
    <property type="nucleotide sequence ID" value="XM_042735577.1"/>
</dbReference>
<feature type="compositionally biased region" description="Low complexity" evidence="14">
    <location>
        <begin position="3586"/>
        <end position="3599"/>
    </location>
</feature>
<dbReference type="Proteomes" id="UP001155660">
    <property type="component" value="Chromosome B12"/>
</dbReference>
<feature type="compositionally biased region" description="Polar residues" evidence="14">
    <location>
        <begin position="2893"/>
        <end position="2923"/>
    </location>
</feature>
<evidence type="ECO:0000256" key="8">
    <source>
        <dbReference type="ARBA" id="ARBA00022853"/>
    </source>
</evidence>
<dbReference type="Pfam" id="PF00176">
    <property type="entry name" value="SNF2-rel_dom"/>
    <property type="match status" value="1"/>
</dbReference>
<dbReference type="InterPro" id="IPR014012">
    <property type="entry name" value="HSA_dom"/>
</dbReference>
<evidence type="ECO:0000259" key="17">
    <source>
        <dbReference type="PROSITE" id="PS51204"/>
    </source>
</evidence>
<feature type="compositionally biased region" description="Low complexity" evidence="14">
    <location>
        <begin position="3278"/>
        <end position="3295"/>
    </location>
</feature>
<dbReference type="GO" id="GO:0006338">
    <property type="term" value="P:chromatin remodeling"/>
    <property type="evidence" value="ECO:0007669"/>
    <property type="project" value="UniProtKB-ARBA"/>
</dbReference>
<feature type="region of interest" description="Disordered" evidence="14">
    <location>
        <begin position="1235"/>
        <end position="1482"/>
    </location>
</feature>
<keyword evidence="5" id="KW-0378">Hydrolase</keyword>
<evidence type="ECO:0000256" key="11">
    <source>
        <dbReference type="ARBA" id="ARBA00023163"/>
    </source>
</evidence>
<evidence type="ECO:0000256" key="13">
    <source>
        <dbReference type="SAM" id="Coils"/>
    </source>
</evidence>
<dbReference type="GO" id="GO:0042393">
    <property type="term" value="F:histone binding"/>
    <property type="evidence" value="ECO:0007669"/>
    <property type="project" value="TreeGrafter"/>
</dbReference>
<feature type="compositionally biased region" description="Basic and acidic residues" evidence="14">
    <location>
        <begin position="4072"/>
        <end position="4081"/>
    </location>
</feature>
<dbReference type="GO" id="GO:0140096">
    <property type="term" value="F:catalytic activity, acting on a protein"/>
    <property type="evidence" value="ECO:0007669"/>
    <property type="project" value="UniProtKB-ARBA"/>
</dbReference>
<feature type="compositionally biased region" description="Low complexity" evidence="14">
    <location>
        <begin position="1297"/>
        <end position="1311"/>
    </location>
</feature>
<feature type="region of interest" description="Disordered" evidence="14">
    <location>
        <begin position="3586"/>
        <end position="3884"/>
    </location>
</feature>
<evidence type="ECO:0000259" key="15">
    <source>
        <dbReference type="PROSITE" id="PS51192"/>
    </source>
</evidence>
<feature type="compositionally biased region" description="Low complexity" evidence="14">
    <location>
        <begin position="356"/>
        <end position="369"/>
    </location>
</feature>
<sequence>MCVHPPHAHRTAGYICYLCLTLRCSGTLDLSILEVEITEETGASSHTGLVCSSAGSKVGQSGEEVVPQHTSPAVAVLGGTSAAAQNVAGPPQHALQPVAAATLQPSSVDIATASQRKGYSKAACKDQTIAHVQRNTVTEESEEISSVQRGLVSATAEDTQKLTDTLEGRTPSDRLFESGTDSISQKQDLLYRCNKEQTNLAYRETDMAEGSNTGHCQDWSQHPGDAGGVSAPVETEKGPLPPESIKLGYKNMSGKHTPGESPFVPTTEVIAAVSSAVKTTDKDMEQPHTTPLFQTNQTATSSAIGIPQKQSTTNSAKQDCKLDSKAAMEVVTQDLPKTDKEGAVSPIRQTLGTKQGNSGNSLCSGYSSSKQGGEHITPDSGNSMPNDSDKGSCYPPEDCSKTQKATQWTKTPGVPTLPENTQCVQELSSQYVRLSETPKMLNLGKGTSAREGQGNKKVPVDGDLCFNVAAKVFRNISVDEPKVSGHGTCTDNVQVPIVNESSQVMVCGSSDVILRQNDSANRIEISMSSNHQQDGSVQLAHTGNCVTLEGLESDQPNLSDCTVQHVQESIPADHKLSQIQICLNDTPDIVNVEERQEVSAEALDAVEVKDLIDVGVLMQPDMEDTWLVVSEIDGQSEHAEMEVSEESLVQCPESQSTVAVYECTVPCFTSTALHSDVKLLVTDKEEEEPIETLTQDSQAQSNLGNLLSCCPDALKPTEELLTMASMQKEESIIVKQNDDSTRTDLANTLTGLTSTVMNVTLESVREQQESVMVENTPGVSLISLSSGTIDPKLLILKKGDSPALKQPSSVSARISTTQNLPVLAGSPSDGLNKAAECLAKTESAASSIHPSNVLSQNSSVKENLDKSNSSGKLLQKESSASASSSVQLHNSKSRLPPPAGDVWGAVSSVVPDSMILGVELEMEQQQLPEELLSTTQDAQNSILESLDASIEESSDAEVDSSMDVQNEDSNATPSPAANKRGQSRTDKQGLLLKVCQWIAGKVTAGSTPSTSPIPCPSPSPSSGDWMRSHTGRASPVRNSLGKNMPSTSSQGSGGCSQSEQTTNQKSTPKHTDMAELAKHEAEIEHRTLALKREGFWSLKRLSRITEPVRPKVHWDYLCEEMQWLSADFAQERRWKRGVARKVVRMVMRHHEELRQKEERAKREEQAKLRRVASSIAKEVRAFWSSVEKVVQYKQQSRLEEKRKKALDLQLDFIVGQTERYSDMLSQSLQAAPVHSSDTAAVSKQSQLNAVDEDDRDFEPPCEEEDDEETIEVEEQQEGNDAETQRREIELLREEGTLPLDQLLSTLTLPQDVESEEEASDTSSSTVEEEDKEFSANEEDAEDEEDTIAAQEVIEGDGDHAEELDDLAREGEISMEELLEKYRGAYASDFEEPSASASPDSSEESEGTEEEAEEETEGEDSADDSSSSSDSQAAVDSDKEEEDEDVQESDNEDDDDGGEGMEVLLREGDHSPTIPTSPRPKKEISHIAATAESLQPKGYTLATTKVATHKPSETLAEKHCFWLTLTALVWFLFNTVKTPIPFLLHGTLREYQHIGLDWLVTMNEKKLNGILADEMGLGKTIQTIALLAHLACVKGNWGPHLIIVPTSVMLNWEMELKRWCPGFKILTYYGSQKERKLKRQGWTKPNAFHVCITSYKLVLQDHQAFRRKSWRYLILDEAQNIKNFKSQRWQSLLNFNSQRRLLLTGTPLQNSLMELWSLMHFLMPHVFQSHREFKEWFSNPLTGMIEGSQEYNEGLVKRLHKVLRPFLLRRIKADVEKQMPKKYEHVVRCRLSKRQRFLYDDFMAQASTRETLASGHFMSVINILMQLRKVCNHPNLFDPRPIQSPFITKAIIYSTASLVQRALETSPFERCDMSMFDLAGLEQRMTRYQADVFLPQRKVTHQLIQEIMESPDPPPRPKPVRMKVNRMLQPLPKSDGHSSVNSPRPVCPTTTAVQTPKPLITEITPPPPPSQPAPQVCPVTPVAAPRAPVAPSSVPSAPVVRPPAPQPVTVRPSGPSSVTTVSTPPQPPSNIMTQRVLLSPDMQARLPSGEVVSIAQLASLAGRPVSSSQGSKPVTFQLQGNKLTLSGTPSVPQPRPIQGNVMHLVSSSGQHHLISQPAQVAVLHTVSQSGSSSANPHPTSTIPTCSGLAVPFTATQVPTSMVSGPGIVKIVVRQAPSKEGGSIPTLAVPPSPRPAPPQLVTLHPHGTPSPVLRAPTASQPPQRPPVYAAPPRTVASSQTPPTRPVLRVVQGPPPPAPEPPVTKANSSSVREDSGNDVITLRMSTPKPASSSQSSGSTSQRPRVQPPPPPRSPFYMSWLADSRKDQRDSRISQIMRINELHCSAKPVYGREVLDFLTFLPGPCISPPRPVINNWSYSGYSSCLTAQSHHTSSFLEKSQALKEAIHNSEERLQLLSDVIDRFTFVIPPVEAKPITMHTCHPPPSLGYQQGHFSSVLSSHLSPHTHTLHRIQCNMRTHFPDLRLIQYDCGKLQTLHLLLRKLKAGTHRVLIFTQMTRMLDILEQFLNYHGHIYLRLDGSTRVEQRQALMERFNADRRIFCFILSTRSGGVGVNLTGADTVVFYDSDWNPTMDAQAQDRCHRIGQTRDVHIYRLISERTVEENILKKANQKRMLGDMAIEGGNFTTAFFKQQTIRELFDVSEGEKKEAELSAPQSDDDESINKQQTTILEQALCRAEDEEDIVAASQAKAEQVAELAEFNENIPLDDGDSRDQEEEELSKAEQEIAALVEQLTPIERYAMNFLEASLEDICKEELKQAEEQVEAARKGLDQAKEEGLKLHQSSDSDKEDSIPPNSEEPTPTRRPRKHKEKGAPSTRVSGRLRGTPADDISLTQRSPERGRRGAWMNSERSMGQTPGSTQKSPQHREVPEKFRSGPKGQGTTKESVSLTSSENQTIQTNPQLSDSTTLSPVMRGSDPKIRYVPSPHHQPISPSSSVPSAAASPAMDKNSSGHQSSFSTACREDNEEQGVEALSETIQCSRRDRRASASSDSICSPEHHSEQDGQLPLSPTLASPNSRSPRKRQSAEREILKGLPEDSPSAKVLRKLPGRLVTVVEEKEPKRRRRGLSGSGGAHTEGSSEETEHTEPVPDPGSQLSDGGSQTLKDSPPKSVPTSLASSPPPPPPPTQEQDQASSPLHSSPGRGHHPCSPTHHSPDMPVLRNLPVRRRLKTESRMAAQLGEQFMGRGRGVDRRSALSPKKPESNSDKDSAAPNDSMKRKRGRPPKTPPQALELPEDKIPVTQKTNPERSPSHSPKRKRGRPRKDSTTTTSSSPSSPSTWAPSSHEPNLSRSNVMPVILPAVSNTSPISSPLNPTSPSNAAEVSSSSKPDSETTSVLLSSIHTDSQNMSLSASELGDSHGETNTSLNPLIACIDSNTNTLETLSHNTSTAAISQTCTASSPTLHPPSPIREPTICNVSIHKEELACTHVFFETSEITPSSEPSNVLVTAVETKEDSLTEKDQLQYSNTLTQVTSQPLQRTITTEDSPQTSVEHMCNIAASLTPTHQSSTQHSPSPALTSGIKQESSSSKSEVPESSVTLTVSTVQQSIPTSDQTSVCPSQTQTTDIEAATDSALVSHKMSSVSSQSPSTTDQITTDSFSTSNTDVDSSQSKNMPVVTMADNHEGQHSPKEEVVTEDKEKTEIDSLAEDNVREKDSILSQLKKRILDSLPKEQTPGASGVASSNSDIEYHDDPKSDGPDKPSEGESKEERETRTSAKKRSISRQSSQESVRSSSPSSVSSYGTRSTQSKKAGESRRPAKRKREDIKSEKEKTEEESDKKLQCNSSSSSDSEDSNSTTRCLTRSVQKKLEKDGMVAKNDESSKRQMGRSDKKGKTTNNTTEGESSGETCSRVTRKSTGPQPNTVASPEPEVLGKRCSALNAAAKLLAMRGRGPDTPSPRIKTAAQQSKPLSSEKSSKPKGKTGQDSPKISNSKTGSGRQTPNQTTESPQSSSSARSTRQRPGSLVPPLETERVKKEEKKKAFDQKEEGEDENRETRSSGGHSVCSSRSSERGAGSSRSRSSSNSSQRTHSLSSQSTEPTRSHSRAASSGSDTERGKSIRRRRDGGGGRESRKEKRSHKQDKSEMNAGSSDGTPDRVLRSVAALAAAQARTPASNTRSSSTQNRHSKT</sequence>
<dbReference type="FunFam" id="1.20.120.850:FF:000012">
    <property type="entry name" value="protein PHOTOPERIOD-INDEPENDENT EARLY FLOWERING 1 isoform X3"/>
    <property type="match status" value="1"/>
</dbReference>
<feature type="region of interest" description="Disordered" evidence="14">
    <location>
        <begin position="1003"/>
        <end position="1072"/>
    </location>
</feature>
<comment type="similarity">
    <text evidence="2">Belongs to the SNF2/RAD54 helicase family. SWR1 subfamily.</text>
</comment>
<comment type="subcellular location">
    <subcellularLocation>
        <location evidence="1">Nucleus</location>
    </subcellularLocation>
</comment>
<feature type="region of interest" description="Disordered" evidence="14">
    <location>
        <begin position="2177"/>
        <end position="2313"/>
    </location>
</feature>
<dbReference type="InterPro" id="IPR017956">
    <property type="entry name" value="AT_hook_DNA-bd_motif"/>
</dbReference>
<dbReference type="InterPro" id="IPR050520">
    <property type="entry name" value="INO80/SWR1_helicase"/>
</dbReference>
<feature type="compositionally biased region" description="Low complexity" evidence="14">
    <location>
        <begin position="2282"/>
        <end position="2301"/>
    </location>
</feature>
<feature type="compositionally biased region" description="Low complexity" evidence="14">
    <location>
        <begin position="3732"/>
        <end position="3758"/>
    </location>
</feature>
<feature type="compositionally biased region" description="Low complexity" evidence="14">
    <location>
        <begin position="1046"/>
        <end position="1062"/>
    </location>
</feature>
<feature type="compositionally biased region" description="Polar residues" evidence="14">
    <location>
        <begin position="962"/>
        <end position="975"/>
    </location>
</feature>
<dbReference type="PANTHER" id="PTHR45685:SF1">
    <property type="entry name" value="HELICASE SRCAP"/>
    <property type="match status" value="1"/>
</dbReference>
<feature type="compositionally biased region" description="Basic and acidic residues" evidence="14">
    <location>
        <begin position="2773"/>
        <end position="2805"/>
    </location>
</feature>
<dbReference type="PROSITE" id="PS51192">
    <property type="entry name" value="HELICASE_ATP_BIND_1"/>
    <property type="match status" value="1"/>
</dbReference>
<dbReference type="GO" id="GO:0016887">
    <property type="term" value="F:ATP hydrolysis activity"/>
    <property type="evidence" value="ECO:0007669"/>
    <property type="project" value="TreeGrafter"/>
</dbReference>
<feature type="compositionally biased region" description="Basic and acidic residues" evidence="14">
    <location>
        <begin position="3697"/>
        <end position="3724"/>
    </location>
</feature>
<feature type="compositionally biased region" description="Polar residues" evidence="14">
    <location>
        <begin position="1036"/>
        <end position="1045"/>
    </location>
</feature>
<feature type="compositionally biased region" description="Basic and acidic residues" evidence="14">
    <location>
        <begin position="3631"/>
        <end position="3666"/>
    </location>
</feature>
<feature type="region of interest" description="Disordered" evidence="14">
    <location>
        <begin position="336"/>
        <end position="420"/>
    </location>
</feature>
<feature type="compositionally biased region" description="Low complexity" evidence="14">
    <location>
        <begin position="3327"/>
        <end position="3346"/>
    </location>
</feature>
<dbReference type="SMART" id="SM00384">
    <property type="entry name" value="AT_hook"/>
    <property type="match status" value="2"/>
</dbReference>
<feature type="region of interest" description="Disordered" evidence="14">
    <location>
        <begin position="2715"/>
        <end position="2735"/>
    </location>
</feature>
<dbReference type="OrthoDB" id="372624at2759"/>
<feature type="compositionally biased region" description="Basic and acidic residues" evidence="14">
    <location>
        <begin position="3978"/>
        <end position="3994"/>
    </location>
</feature>
<feature type="compositionally biased region" description="Low complexity" evidence="14">
    <location>
        <begin position="3844"/>
        <end position="3857"/>
    </location>
</feature>
<proteinExistence type="inferred from homology"/>
<feature type="compositionally biased region" description="Acidic residues" evidence="14">
    <location>
        <begin position="949"/>
        <end position="960"/>
    </location>
</feature>
<keyword evidence="13" id="KW-0175">Coiled coil</keyword>
<protein>
    <submittedName>
        <fullName evidence="18">Helicase SRCAP-like isoform X1</fullName>
    </submittedName>
</protein>
<dbReference type="CDD" id="cd18003">
    <property type="entry name" value="DEXQc_SRCAP"/>
    <property type="match status" value="1"/>
</dbReference>
<feature type="compositionally biased region" description="Low complexity" evidence="14">
    <location>
        <begin position="2006"/>
        <end position="2022"/>
    </location>
</feature>
<feature type="region of interest" description="Disordered" evidence="14">
    <location>
        <begin position="846"/>
        <end position="900"/>
    </location>
</feature>
<dbReference type="SMR" id="A0A9Q9WXQ4"/>
<feature type="compositionally biased region" description="Low complexity" evidence="14">
    <location>
        <begin position="3535"/>
        <end position="3547"/>
    </location>
</feature>
<dbReference type="GO" id="GO:0003677">
    <property type="term" value="F:DNA binding"/>
    <property type="evidence" value="ECO:0007669"/>
    <property type="project" value="UniProtKB-KW"/>
</dbReference>
<feature type="region of interest" description="Disordered" evidence="14">
    <location>
        <begin position="3317"/>
        <end position="3346"/>
    </location>
</feature>
<dbReference type="InterPro" id="IPR049730">
    <property type="entry name" value="SNF2/RAD54-like_C"/>
</dbReference>
<dbReference type="GO" id="GO:0005524">
    <property type="term" value="F:ATP binding"/>
    <property type="evidence" value="ECO:0007669"/>
    <property type="project" value="UniProtKB-KW"/>
</dbReference>
<keyword evidence="3" id="KW-0597">Phosphoprotein</keyword>
<evidence type="ECO:0000256" key="3">
    <source>
        <dbReference type="ARBA" id="ARBA00022553"/>
    </source>
</evidence>
<dbReference type="FunFam" id="3.40.50.10810:FF:000005">
    <property type="entry name" value="Photoperiod-independent early flowering 1"/>
    <property type="match status" value="1"/>
</dbReference>
<feature type="compositionally biased region" description="Polar residues" evidence="14">
    <location>
        <begin position="2961"/>
        <end position="2972"/>
    </location>
</feature>
<feature type="compositionally biased region" description="Polar residues" evidence="14">
    <location>
        <begin position="3106"/>
        <end position="3117"/>
    </location>
</feature>
<feature type="region of interest" description="Disordered" evidence="14">
    <location>
        <begin position="3896"/>
        <end position="4136"/>
    </location>
</feature>
<feature type="compositionally biased region" description="Basic and acidic residues" evidence="14">
    <location>
        <begin position="1282"/>
        <end position="1295"/>
    </location>
</feature>
<feature type="compositionally biased region" description="Polar residues" evidence="14">
    <location>
        <begin position="2862"/>
        <end position="2876"/>
    </location>
</feature>
<feature type="compositionally biased region" description="Low complexity" evidence="14">
    <location>
        <begin position="4110"/>
        <end position="4121"/>
    </location>
</feature>
<feature type="region of interest" description="Disordered" evidence="14">
    <location>
        <begin position="3514"/>
        <end position="3573"/>
    </location>
</feature>
<keyword evidence="9" id="KW-0805">Transcription regulation</keyword>
<reference evidence="18" key="1">
    <citation type="submission" date="2025-08" db="UniProtKB">
        <authorList>
            <consortium name="RefSeq"/>
        </authorList>
    </citation>
    <scope>IDENTIFICATION</scope>
    <source>
        <tissue evidence="18">Muscle</tissue>
    </source>
</reference>
<feature type="compositionally biased region" description="Acidic residues" evidence="14">
    <location>
        <begin position="1326"/>
        <end position="1346"/>
    </location>
</feature>
<dbReference type="SMART" id="SM00487">
    <property type="entry name" value="DEXDc"/>
    <property type="match status" value="1"/>
</dbReference>
<evidence type="ECO:0000256" key="12">
    <source>
        <dbReference type="ARBA" id="ARBA00023242"/>
    </source>
</evidence>
<feature type="compositionally biased region" description="Basic and acidic residues" evidence="14">
    <location>
        <begin position="2878"/>
        <end position="2887"/>
    </location>
</feature>
<feature type="region of interest" description="Disordered" evidence="14">
    <location>
        <begin position="2773"/>
        <end position="3302"/>
    </location>
</feature>
<feature type="compositionally biased region" description="Acidic residues" evidence="14">
    <location>
        <begin position="1437"/>
        <end position="1458"/>
    </location>
</feature>
<feature type="compositionally biased region" description="Polar residues" evidence="14">
    <location>
        <begin position="4122"/>
        <end position="4136"/>
    </location>
</feature>
<feature type="compositionally biased region" description="Polar residues" evidence="14">
    <location>
        <begin position="3514"/>
        <end position="3534"/>
    </location>
</feature>
<feature type="compositionally biased region" description="Low complexity" evidence="14">
    <location>
        <begin position="3948"/>
        <end position="3970"/>
    </location>
</feature>
<dbReference type="InterPro" id="IPR014001">
    <property type="entry name" value="Helicase_ATP-bd"/>
</dbReference>
<feature type="compositionally biased region" description="Polar residues" evidence="14">
    <location>
        <begin position="846"/>
        <end position="872"/>
    </location>
</feature>
<feature type="domain" description="Helicase C-terminal" evidence="16">
    <location>
        <begin position="2487"/>
        <end position="2640"/>
    </location>
</feature>
<feature type="compositionally biased region" description="Polar residues" evidence="14">
    <location>
        <begin position="3317"/>
        <end position="3326"/>
    </location>
</feature>
<gene>
    <name evidence="18" type="primary">LOC109058389</name>
</gene>
<feature type="coiled-coil region" evidence="13">
    <location>
        <begin position="1143"/>
        <end position="1170"/>
    </location>
</feature>
<feature type="compositionally biased region" description="Basic and acidic residues" evidence="14">
    <location>
        <begin position="3760"/>
        <end position="3790"/>
    </location>
</feature>
<dbReference type="SMART" id="SM00573">
    <property type="entry name" value="HSA"/>
    <property type="match status" value="1"/>
</dbReference>
<feature type="compositionally biased region" description="Pro residues" evidence="14">
    <location>
        <begin position="2250"/>
        <end position="2259"/>
    </location>
</feature>
<dbReference type="Pfam" id="PF07529">
    <property type="entry name" value="HSA"/>
    <property type="match status" value="1"/>
</dbReference>
<name>A0A9Q9WXQ4_CYPCA</name>
<evidence type="ECO:0000259" key="16">
    <source>
        <dbReference type="PROSITE" id="PS51194"/>
    </source>
</evidence>
<feature type="compositionally biased region" description="Basic and acidic residues" evidence="14">
    <location>
        <begin position="1356"/>
        <end position="1382"/>
    </location>
</feature>
<feature type="compositionally biased region" description="Polar residues" evidence="14">
    <location>
        <begin position="1936"/>
        <end position="1951"/>
    </location>
</feature>
<feature type="compositionally biased region" description="Basic and acidic residues" evidence="14">
    <location>
        <begin position="3037"/>
        <end position="3048"/>
    </location>
</feature>
<evidence type="ECO:0000256" key="2">
    <source>
        <dbReference type="ARBA" id="ARBA00009220"/>
    </source>
</evidence>
<feature type="compositionally biased region" description="Low complexity" evidence="14">
    <location>
        <begin position="2936"/>
        <end position="2958"/>
    </location>
</feature>
<dbReference type="PROSITE" id="PS51194">
    <property type="entry name" value="HELICASE_CTER"/>
    <property type="match status" value="1"/>
</dbReference>
<organism evidence="18">
    <name type="scientific">Cyprinus carpio</name>
    <name type="common">Common carp</name>
    <dbReference type="NCBI Taxonomy" id="7962"/>
    <lineage>
        <taxon>Eukaryota</taxon>
        <taxon>Metazoa</taxon>
        <taxon>Chordata</taxon>
        <taxon>Craniata</taxon>
        <taxon>Vertebrata</taxon>
        <taxon>Euteleostomi</taxon>
        <taxon>Actinopterygii</taxon>
        <taxon>Neopterygii</taxon>
        <taxon>Teleostei</taxon>
        <taxon>Ostariophysi</taxon>
        <taxon>Cypriniformes</taxon>
        <taxon>Cyprinidae</taxon>
        <taxon>Cyprininae</taxon>
        <taxon>Cyprinus</taxon>
    </lineage>
</organism>
<keyword evidence="4" id="KW-0547">Nucleotide-binding</keyword>
<evidence type="ECO:0000256" key="6">
    <source>
        <dbReference type="ARBA" id="ARBA00022806"/>
    </source>
</evidence>
<dbReference type="InterPro" id="IPR000330">
    <property type="entry name" value="SNF2_N"/>
</dbReference>
<dbReference type="GO" id="GO:0010557">
    <property type="term" value="P:positive regulation of macromolecule biosynthetic process"/>
    <property type="evidence" value="ECO:0007669"/>
    <property type="project" value="UniProtKB-ARBA"/>
</dbReference>
<feature type="compositionally biased region" description="Polar residues" evidence="14">
    <location>
        <begin position="3932"/>
        <end position="3947"/>
    </location>
</feature>
<dbReference type="CDD" id="cd18793">
    <property type="entry name" value="SF2_C_SNF"/>
    <property type="match status" value="1"/>
</dbReference>
<feature type="domain" description="HSA" evidence="17">
    <location>
        <begin position="1101"/>
        <end position="1173"/>
    </location>
</feature>
<feature type="compositionally biased region" description="Polar residues" evidence="14">
    <location>
        <begin position="287"/>
        <end position="317"/>
    </location>
</feature>
<feature type="compositionally biased region" description="Polar residues" evidence="14">
    <location>
        <begin position="3864"/>
        <end position="3874"/>
    </location>
</feature>
<feature type="region of interest" description="Disordered" evidence="14">
    <location>
        <begin position="1930"/>
        <end position="1951"/>
    </location>
</feature>
<evidence type="ECO:0000256" key="14">
    <source>
        <dbReference type="SAM" id="MobiDB-lite"/>
    </source>
</evidence>